<evidence type="ECO:0000256" key="1">
    <source>
        <dbReference type="SAM" id="MobiDB-lite"/>
    </source>
</evidence>
<organism evidence="2 3">
    <name type="scientific">Cupriavidus respiraculi</name>
    <dbReference type="NCBI Taxonomy" id="195930"/>
    <lineage>
        <taxon>Bacteria</taxon>
        <taxon>Pseudomonadati</taxon>
        <taxon>Pseudomonadota</taxon>
        <taxon>Betaproteobacteria</taxon>
        <taxon>Burkholderiales</taxon>
        <taxon>Burkholderiaceae</taxon>
        <taxon>Cupriavidus</taxon>
    </lineage>
</organism>
<evidence type="ECO:0000313" key="3">
    <source>
        <dbReference type="Proteomes" id="UP000721236"/>
    </source>
</evidence>
<reference evidence="2 3" key="1">
    <citation type="submission" date="2021-08" db="EMBL/GenBank/DDBJ databases">
        <authorList>
            <person name="Peeters C."/>
        </authorList>
    </citation>
    <scope>NUCLEOTIDE SEQUENCE [LARGE SCALE GENOMIC DNA]</scope>
    <source>
        <strain evidence="2 3">LMG 21510</strain>
    </source>
</reference>
<comment type="caution">
    <text evidence="2">The sequence shown here is derived from an EMBL/GenBank/DDBJ whole genome shotgun (WGS) entry which is preliminary data.</text>
</comment>
<dbReference type="RefSeq" id="WP_224041904.1">
    <property type="nucleotide sequence ID" value="NZ_CAJZAH010000002.1"/>
</dbReference>
<sequence length="140" mass="14920">MPAISAAAPRRSPWMPDSGHDVPLPHRPGCGFAPASESVVAVVAGRLRSALDTADALGLGPADPIDLHVCELRQLARWGIVAGAQDIRPYFQRWTIDDADPVFPVAVAELRGMLARLDALHPMEDRSGAIAPPPLGRTFC</sequence>
<dbReference type="EMBL" id="CAJZAH010000002">
    <property type="protein sequence ID" value="CAG9173736.1"/>
    <property type="molecule type" value="Genomic_DNA"/>
</dbReference>
<feature type="compositionally biased region" description="Low complexity" evidence="1">
    <location>
        <begin position="1"/>
        <end position="13"/>
    </location>
</feature>
<evidence type="ECO:0000313" key="2">
    <source>
        <dbReference type="EMBL" id="CAG9173736.1"/>
    </source>
</evidence>
<feature type="region of interest" description="Disordered" evidence="1">
    <location>
        <begin position="1"/>
        <end position="20"/>
    </location>
</feature>
<keyword evidence="3" id="KW-1185">Reference proteome</keyword>
<proteinExistence type="predicted"/>
<gene>
    <name evidence="2" type="ORF">LMG21510_02343</name>
</gene>
<dbReference type="Proteomes" id="UP000721236">
    <property type="component" value="Unassembled WGS sequence"/>
</dbReference>
<protein>
    <submittedName>
        <fullName evidence="2">Uncharacterized protein</fullName>
    </submittedName>
</protein>
<accession>A0ABN7YMT9</accession>
<name>A0ABN7YMT9_9BURK</name>